<organism evidence="1">
    <name type="scientific">Aphanomyces invadans</name>
    <dbReference type="NCBI Taxonomy" id="157072"/>
    <lineage>
        <taxon>Eukaryota</taxon>
        <taxon>Sar</taxon>
        <taxon>Stramenopiles</taxon>
        <taxon>Oomycota</taxon>
        <taxon>Saprolegniomycetes</taxon>
        <taxon>Saprolegniales</taxon>
        <taxon>Verrucalvaceae</taxon>
        <taxon>Aphanomyces</taxon>
    </lineage>
</organism>
<gene>
    <name evidence="1" type="ORF">H310_04421</name>
</gene>
<dbReference type="GeneID" id="20081471"/>
<dbReference type="OrthoDB" id="117904at2759"/>
<dbReference type="VEuPathDB" id="FungiDB:H310_04421"/>
<proteinExistence type="predicted"/>
<dbReference type="AlphaFoldDB" id="A0A024UCV1"/>
<evidence type="ECO:0000313" key="1">
    <source>
        <dbReference type="EMBL" id="ETW04035.1"/>
    </source>
</evidence>
<accession>A0A024UCV1</accession>
<sequence>MAGVVGAIDGTLIEILRPHQHEGFFNRHGDLSLNVQVIVDTAIELMDAEKQLTMF</sequence>
<name>A0A024UCV1_9STRA</name>
<protein>
    <recommendedName>
        <fullName evidence="2">DDE Tnp4 domain-containing protein</fullName>
    </recommendedName>
</protein>
<dbReference type="EMBL" id="KI913958">
    <property type="protein sequence ID" value="ETW04035.1"/>
    <property type="molecule type" value="Genomic_DNA"/>
</dbReference>
<dbReference type="RefSeq" id="XP_008866991.1">
    <property type="nucleotide sequence ID" value="XM_008868769.1"/>
</dbReference>
<evidence type="ECO:0008006" key="2">
    <source>
        <dbReference type="Google" id="ProtNLM"/>
    </source>
</evidence>
<reference evidence="1" key="1">
    <citation type="submission" date="2013-12" db="EMBL/GenBank/DDBJ databases">
        <title>The Genome Sequence of Aphanomyces invadans NJM9701.</title>
        <authorList>
            <consortium name="The Broad Institute Genomics Platform"/>
            <person name="Russ C."/>
            <person name="Tyler B."/>
            <person name="van West P."/>
            <person name="Dieguez-Uribeondo J."/>
            <person name="Young S.K."/>
            <person name="Zeng Q."/>
            <person name="Gargeya S."/>
            <person name="Fitzgerald M."/>
            <person name="Abouelleil A."/>
            <person name="Alvarado L."/>
            <person name="Chapman S.B."/>
            <person name="Gainer-Dewar J."/>
            <person name="Goldberg J."/>
            <person name="Griggs A."/>
            <person name="Gujja S."/>
            <person name="Hansen M."/>
            <person name="Howarth C."/>
            <person name="Imamovic A."/>
            <person name="Ireland A."/>
            <person name="Larimer J."/>
            <person name="McCowan C."/>
            <person name="Murphy C."/>
            <person name="Pearson M."/>
            <person name="Poon T.W."/>
            <person name="Priest M."/>
            <person name="Roberts A."/>
            <person name="Saif S."/>
            <person name="Shea T."/>
            <person name="Sykes S."/>
            <person name="Wortman J."/>
            <person name="Nusbaum C."/>
            <person name="Birren B."/>
        </authorList>
    </citation>
    <scope>NUCLEOTIDE SEQUENCE [LARGE SCALE GENOMIC DNA]</scope>
    <source>
        <strain evidence="1">NJM9701</strain>
    </source>
</reference>